<dbReference type="Gene3D" id="3.40.50.1000">
    <property type="entry name" value="HAD superfamily/HAD-like"/>
    <property type="match status" value="1"/>
</dbReference>
<dbReference type="InterPro" id="IPR006121">
    <property type="entry name" value="HMA_dom"/>
</dbReference>
<evidence type="ECO:0000256" key="15">
    <source>
        <dbReference type="ARBA" id="ARBA00023008"/>
    </source>
</evidence>
<dbReference type="PATRIC" id="fig|401562.3.peg.3026"/>
<evidence type="ECO:0000256" key="11">
    <source>
        <dbReference type="ARBA" id="ARBA00022840"/>
    </source>
</evidence>
<dbReference type="EMBL" id="LDPZ01000038">
    <property type="protein sequence ID" value="KTQ89604.1"/>
    <property type="molecule type" value="Genomic_DNA"/>
</dbReference>
<evidence type="ECO:0000259" key="20">
    <source>
        <dbReference type="PROSITE" id="PS50846"/>
    </source>
</evidence>
<dbReference type="NCBIfam" id="TIGR01511">
    <property type="entry name" value="ATPase-IB1_Cu"/>
    <property type="match status" value="1"/>
</dbReference>
<dbReference type="EC" id="7.2.2.8" evidence="3"/>
<dbReference type="InterPro" id="IPR036163">
    <property type="entry name" value="HMA_dom_sf"/>
</dbReference>
<dbReference type="GO" id="GO:0005524">
    <property type="term" value="F:ATP binding"/>
    <property type="evidence" value="ECO:0007669"/>
    <property type="project" value="UniProtKB-UniRule"/>
</dbReference>
<keyword evidence="12" id="KW-0460">Magnesium</keyword>
<dbReference type="NCBIfam" id="TIGR00003">
    <property type="entry name" value="copper ion binding protein"/>
    <property type="match status" value="2"/>
</dbReference>
<dbReference type="STRING" id="401562.NS365_03460"/>
<keyword evidence="4" id="KW-0813">Transport</keyword>
<keyword evidence="15" id="KW-0186">Copper</keyword>
<comment type="similarity">
    <text evidence="2 18">Belongs to the cation transport ATPase (P-type) (TC 3.A.3) family. Type IB subfamily.</text>
</comment>
<dbReference type="Proteomes" id="UP000078272">
    <property type="component" value="Unassembled WGS sequence"/>
</dbReference>
<dbReference type="InterPro" id="IPR059000">
    <property type="entry name" value="ATPase_P-type_domA"/>
</dbReference>
<name>A0A175R5J6_9HYPH</name>
<dbReference type="Pfam" id="PF00122">
    <property type="entry name" value="E1-E2_ATPase"/>
    <property type="match status" value="1"/>
</dbReference>
<feature type="transmembrane region" description="Helical" evidence="18">
    <location>
        <begin position="462"/>
        <end position="485"/>
    </location>
</feature>
<evidence type="ECO:0000256" key="1">
    <source>
        <dbReference type="ARBA" id="ARBA00004651"/>
    </source>
</evidence>
<feature type="transmembrane region" description="Helical" evidence="18">
    <location>
        <begin position="274"/>
        <end position="293"/>
    </location>
</feature>
<keyword evidence="6 18" id="KW-0812">Transmembrane</keyword>
<dbReference type="InterPro" id="IPR044492">
    <property type="entry name" value="P_typ_ATPase_HD_dom"/>
</dbReference>
<keyword evidence="13" id="KW-1278">Translocase</keyword>
<keyword evidence="10" id="KW-0187">Copper transport</keyword>
<dbReference type="CDD" id="cd00371">
    <property type="entry name" value="HMA"/>
    <property type="match status" value="2"/>
</dbReference>
<feature type="transmembrane region" description="Helical" evidence="18">
    <location>
        <begin position="212"/>
        <end position="233"/>
    </location>
</feature>
<dbReference type="InterPro" id="IPR023214">
    <property type="entry name" value="HAD_sf"/>
</dbReference>
<dbReference type="InterPro" id="IPR017969">
    <property type="entry name" value="Heavy-metal-associated_CS"/>
</dbReference>
<dbReference type="SFLD" id="SFLDS00003">
    <property type="entry name" value="Haloacid_Dehalogenase"/>
    <property type="match status" value="1"/>
</dbReference>
<dbReference type="GO" id="GO:0060003">
    <property type="term" value="P:copper ion export"/>
    <property type="evidence" value="ECO:0007669"/>
    <property type="project" value="UniProtKB-ARBA"/>
</dbReference>
<dbReference type="AlphaFoldDB" id="A0A175R5J6"/>
<organism evidence="21 22">
    <name type="scientific">Aureimonas ureilytica</name>
    <dbReference type="NCBI Taxonomy" id="401562"/>
    <lineage>
        <taxon>Bacteria</taxon>
        <taxon>Pseudomonadati</taxon>
        <taxon>Pseudomonadota</taxon>
        <taxon>Alphaproteobacteria</taxon>
        <taxon>Hyphomicrobiales</taxon>
        <taxon>Aurantimonadaceae</taxon>
        <taxon>Aureimonas</taxon>
    </lineage>
</organism>
<dbReference type="SFLD" id="SFLDG00002">
    <property type="entry name" value="C1.7:_P-type_atpase_like"/>
    <property type="match status" value="1"/>
</dbReference>
<protein>
    <recommendedName>
        <fullName evidence="3">P-type Cu(+) transporter</fullName>
        <ecNumber evidence="3">7.2.2.8</ecNumber>
    </recommendedName>
</protein>
<evidence type="ECO:0000256" key="13">
    <source>
        <dbReference type="ARBA" id="ARBA00022967"/>
    </source>
</evidence>
<dbReference type="InterPro" id="IPR006122">
    <property type="entry name" value="HMA_Cu_ion-bd"/>
</dbReference>
<dbReference type="InterPro" id="IPR036412">
    <property type="entry name" value="HAD-like_sf"/>
</dbReference>
<reference evidence="21 22" key="1">
    <citation type="journal article" date="2016" name="Front. Microbiol.">
        <title>Genomic Resource of Rice Seed Associated Bacteria.</title>
        <authorList>
            <person name="Midha S."/>
            <person name="Bansal K."/>
            <person name="Sharma S."/>
            <person name="Kumar N."/>
            <person name="Patil P.P."/>
            <person name="Chaudhry V."/>
            <person name="Patil P.B."/>
        </authorList>
    </citation>
    <scope>NUCLEOTIDE SEQUENCE [LARGE SCALE GENOMIC DNA]</scope>
    <source>
        <strain evidence="21 22">NS226</strain>
    </source>
</reference>
<evidence type="ECO:0000256" key="17">
    <source>
        <dbReference type="ARBA" id="ARBA00023136"/>
    </source>
</evidence>
<evidence type="ECO:0000256" key="16">
    <source>
        <dbReference type="ARBA" id="ARBA00023065"/>
    </source>
</evidence>
<evidence type="ECO:0000256" key="3">
    <source>
        <dbReference type="ARBA" id="ARBA00012517"/>
    </source>
</evidence>
<feature type="transmembrane region" description="Helical" evidence="18">
    <location>
        <begin position="772"/>
        <end position="791"/>
    </location>
</feature>
<keyword evidence="14 18" id="KW-1133">Transmembrane helix</keyword>
<keyword evidence="11 18" id="KW-0067">ATP-binding</keyword>
<keyword evidence="9 18" id="KW-0547">Nucleotide-binding</keyword>
<dbReference type="PROSITE" id="PS01047">
    <property type="entry name" value="HMA_1"/>
    <property type="match status" value="2"/>
</dbReference>
<accession>A0A175R5J6</accession>
<dbReference type="SUPFAM" id="SSF55008">
    <property type="entry name" value="HMA, heavy metal-associated domain"/>
    <property type="match status" value="2"/>
</dbReference>
<evidence type="ECO:0000256" key="5">
    <source>
        <dbReference type="ARBA" id="ARBA00022475"/>
    </source>
</evidence>
<evidence type="ECO:0000256" key="12">
    <source>
        <dbReference type="ARBA" id="ARBA00022842"/>
    </source>
</evidence>
<dbReference type="GO" id="GO:0055070">
    <property type="term" value="P:copper ion homeostasis"/>
    <property type="evidence" value="ECO:0007669"/>
    <property type="project" value="TreeGrafter"/>
</dbReference>
<dbReference type="Pfam" id="PF00403">
    <property type="entry name" value="HMA"/>
    <property type="match status" value="2"/>
</dbReference>
<keyword evidence="7 18" id="KW-0479">Metal-binding</keyword>
<keyword evidence="5 18" id="KW-1003">Cell membrane</keyword>
<evidence type="ECO:0000256" key="14">
    <source>
        <dbReference type="ARBA" id="ARBA00022989"/>
    </source>
</evidence>
<dbReference type="SUPFAM" id="SSF56784">
    <property type="entry name" value="HAD-like"/>
    <property type="match status" value="1"/>
</dbReference>
<comment type="caution">
    <text evidence="21">The sequence shown here is derived from an EMBL/GenBank/DDBJ whole genome shotgun (WGS) entry which is preliminary data.</text>
</comment>
<feature type="domain" description="HMA" evidence="20">
    <location>
        <begin position="12"/>
        <end position="77"/>
    </location>
</feature>
<dbReference type="InterPro" id="IPR008250">
    <property type="entry name" value="ATPase_P-typ_transduc_dom_A_sf"/>
</dbReference>
<sequence length="825" mass="85547">MNETLPARLMSSNLTLPVEGMSCASCVGRVERALRAVPDVTQASVNLTTGEAQLRFAGPADAAAAVRAIEDAGYDVPPQRLTLSVEGMSCASCVGRVERALRALPDVREASVNLATGQAHVTASPALAPADLVAAVEEAGYDARLDSDTPPQARRDERAARADAETDGLKHRALLALALAAPLFVVEMGGHLVPALHHAMAGAIGMETSWRIQAALATLVLFGPGLRFYRIGLPLLLKGAPDMNSLVAIGTLAAYLYSLVATFAPALLPTEAVHVYYEAASTIVALVLIGRWMEARARGQTGQAIRALAKLQPAEAERIDAEGQTQRVPISALRPGDLVAIRPGERVPADGRVEEGASFVDEAMLTGEPAPVRKEAGAALTGGTVNGAGALTLRVEKVGGDTVLSGILRMVEEAQGGKLPIQALVDRVTLWFVPAVIAAALATFALWLALGPAPALPHALSAAVAVLIIACPCAMGLATPTSILVGTGRAARQGILFRRGEALQALGTARLVAFDKTGTLTIGRPALGEIRTAPGFDTDEALRLAASAEARSEHPIAHALVEAAKARGLALAPVRSAEALPGFGLRAEVEGRRVEIGARRFMERLGLDPAPFEGQAKALAEGGATPLFLALDGQLAALLAVSDPIREDAAEAVAALKREGLRTALVSGDDRRTAEAVARRLGIDETVAEVLPEGKVEAIRRLQREHGPVLFVGDGINDAPALAAAEIGMAVGSGTDVAIEAADIVLVAPSPGNVPRAIRLSRSVLTNIRQNLGWAFGYNVLLIPVAAGALYPTFGLLLSPVWAAAAMGLSSTLVLLNGLRSGRCV</sequence>
<dbReference type="PROSITE" id="PS00154">
    <property type="entry name" value="ATPASE_E1_E2"/>
    <property type="match status" value="1"/>
</dbReference>
<feature type="domain" description="HMA" evidence="20">
    <location>
        <begin position="79"/>
        <end position="144"/>
    </location>
</feature>
<dbReference type="GO" id="GO:0005507">
    <property type="term" value="F:copper ion binding"/>
    <property type="evidence" value="ECO:0007669"/>
    <property type="project" value="InterPro"/>
</dbReference>
<evidence type="ECO:0000256" key="2">
    <source>
        <dbReference type="ARBA" id="ARBA00006024"/>
    </source>
</evidence>
<keyword evidence="16" id="KW-0406">Ion transport</keyword>
<comment type="subcellular location">
    <subcellularLocation>
        <location evidence="1">Cell membrane</location>
        <topology evidence="1">Multi-pass membrane protein</topology>
    </subcellularLocation>
</comment>
<dbReference type="PANTHER" id="PTHR43520:SF8">
    <property type="entry name" value="P-TYPE CU(+) TRANSPORTER"/>
    <property type="match status" value="1"/>
</dbReference>
<evidence type="ECO:0000313" key="21">
    <source>
        <dbReference type="EMBL" id="KTQ89604.1"/>
    </source>
</evidence>
<dbReference type="FunFam" id="2.70.150.10:FF:000020">
    <property type="entry name" value="Copper-exporting P-type ATPase A"/>
    <property type="match status" value="1"/>
</dbReference>
<dbReference type="Gene3D" id="3.40.1110.10">
    <property type="entry name" value="Calcium-transporting ATPase, cytoplasmic domain N"/>
    <property type="match status" value="1"/>
</dbReference>
<dbReference type="PRINTS" id="PR00943">
    <property type="entry name" value="CUATPASE"/>
</dbReference>
<proteinExistence type="inferred from homology"/>
<dbReference type="OrthoDB" id="8428253at2"/>
<keyword evidence="17 18" id="KW-0472">Membrane</keyword>
<evidence type="ECO:0000256" key="8">
    <source>
        <dbReference type="ARBA" id="ARBA00022737"/>
    </source>
</evidence>
<keyword evidence="8" id="KW-0677">Repeat</keyword>
<evidence type="ECO:0000256" key="4">
    <source>
        <dbReference type="ARBA" id="ARBA00022448"/>
    </source>
</evidence>
<evidence type="ECO:0000313" key="22">
    <source>
        <dbReference type="Proteomes" id="UP000078272"/>
    </source>
</evidence>
<evidence type="ECO:0000256" key="7">
    <source>
        <dbReference type="ARBA" id="ARBA00022723"/>
    </source>
</evidence>
<evidence type="ECO:0000256" key="6">
    <source>
        <dbReference type="ARBA" id="ARBA00022692"/>
    </source>
</evidence>
<dbReference type="InterPro" id="IPR001757">
    <property type="entry name" value="P_typ_ATPase"/>
</dbReference>
<dbReference type="GO" id="GO:0016887">
    <property type="term" value="F:ATP hydrolysis activity"/>
    <property type="evidence" value="ECO:0007669"/>
    <property type="project" value="InterPro"/>
</dbReference>
<feature type="transmembrane region" description="Helical" evidence="18">
    <location>
        <begin position="173"/>
        <end position="192"/>
    </location>
</feature>
<dbReference type="Pfam" id="PF00702">
    <property type="entry name" value="Hydrolase"/>
    <property type="match status" value="1"/>
</dbReference>
<dbReference type="SFLD" id="SFLDF00027">
    <property type="entry name" value="p-type_atpase"/>
    <property type="match status" value="1"/>
</dbReference>
<dbReference type="CDD" id="cd02094">
    <property type="entry name" value="P-type_ATPase_Cu-like"/>
    <property type="match status" value="1"/>
</dbReference>
<dbReference type="GO" id="GO:0005886">
    <property type="term" value="C:plasma membrane"/>
    <property type="evidence" value="ECO:0007669"/>
    <property type="project" value="UniProtKB-SubCell"/>
</dbReference>
<dbReference type="PANTHER" id="PTHR43520">
    <property type="entry name" value="ATP7, ISOFORM B"/>
    <property type="match status" value="1"/>
</dbReference>
<dbReference type="RefSeq" id="WP_058635884.1">
    <property type="nucleotide sequence ID" value="NZ_LDPZ01000038.1"/>
</dbReference>
<dbReference type="eggNOG" id="COG2217">
    <property type="taxonomic scope" value="Bacteria"/>
</dbReference>
<dbReference type="Gene3D" id="2.70.150.10">
    <property type="entry name" value="Calcium-transporting ATPase, cytoplasmic transduction domain A"/>
    <property type="match status" value="1"/>
</dbReference>
<evidence type="ECO:0000256" key="10">
    <source>
        <dbReference type="ARBA" id="ARBA00022796"/>
    </source>
</evidence>
<dbReference type="InterPro" id="IPR023298">
    <property type="entry name" value="ATPase_P-typ_TM_dom_sf"/>
</dbReference>
<dbReference type="PROSITE" id="PS50846">
    <property type="entry name" value="HMA_2"/>
    <property type="match status" value="2"/>
</dbReference>
<dbReference type="InterPro" id="IPR023299">
    <property type="entry name" value="ATPase_P-typ_cyto_dom_N"/>
</dbReference>
<feature type="region of interest" description="Disordered" evidence="19">
    <location>
        <begin position="143"/>
        <end position="163"/>
    </location>
</feature>
<dbReference type="SUPFAM" id="SSF81665">
    <property type="entry name" value="Calcium ATPase, transmembrane domain M"/>
    <property type="match status" value="1"/>
</dbReference>
<dbReference type="GO" id="GO:0043682">
    <property type="term" value="F:P-type divalent copper transporter activity"/>
    <property type="evidence" value="ECO:0007669"/>
    <property type="project" value="TreeGrafter"/>
</dbReference>
<dbReference type="GO" id="GO:0140581">
    <property type="term" value="F:P-type monovalent copper transporter activity"/>
    <property type="evidence" value="ECO:0007669"/>
    <property type="project" value="UniProtKB-EC"/>
</dbReference>
<dbReference type="Gene3D" id="3.30.70.100">
    <property type="match status" value="2"/>
</dbReference>
<dbReference type="InterPro" id="IPR018303">
    <property type="entry name" value="ATPase_P-typ_P_site"/>
</dbReference>
<dbReference type="PRINTS" id="PR00119">
    <property type="entry name" value="CATATPASE"/>
</dbReference>
<feature type="transmembrane region" description="Helical" evidence="18">
    <location>
        <begin position="428"/>
        <end position="450"/>
    </location>
</feature>
<evidence type="ECO:0000256" key="9">
    <source>
        <dbReference type="ARBA" id="ARBA00022741"/>
    </source>
</evidence>
<feature type="transmembrane region" description="Helical" evidence="18">
    <location>
        <begin position="245"/>
        <end position="268"/>
    </location>
</feature>
<feature type="transmembrane region" description="Helical" evidence="18">
    <location>
        <begin position="797"/>
        <end position="819"/>
    </location>
</feature>
<dbReference type="SUPFAM" id="SSF81653">
    <property type="entry name" value="Calcium ATPase, transduction domain A"/>
    <property type="match status" value="1"/>
</dbReference>
<gene>
    <name evidence="21" type="ORF">NS226_16500</name>
</gene>
<dbReference type="NCBIfam" id="TIGR01525">
    <property type="entry name" value="ATPase-IB_hvy"/>
    <property type="match status" value="1"/>
</dbReference>
<evidence type="ECO:0000256" key="18">
    <source>
        <dbReference type="RuleBase" id="RU362081"/>
    </source>
</evidence>
<dbReference type="FunFam" id="3.30.70.100:FF:000005">
    <property type="entry name" value="Copper-exporting P-type ATPase A"/>
    <property type="match status" value="1"/>
</dbReference>
<dbReference type="NCBIfam" id="TIGR01494">
    <property type="entry name" value="ATPase_P-type"/>
    <property type="match status" value="1"/>
</dbReference>
<evidence type="ECO:0000256" key="19">
    <source>
        <dbReference type="SAM" id="MobiDB-lite"/>
    </source>
</evidence>
<dbReference type="InterPro" id="IPR027256">
    <property type="entry name" value="P-typ_ATPase_IB"/>
</dbReference>